<evidence type="ECO:0000256" key="2">
    <source>
        <dbReference type="ARBA" id="ARBA00004613"/>
    </source>
</evidence>
<keyword evidence="7" id="KW-0175">Coiled coil</keyword>
<evidence type="ECO:0000256" key="4">
    <source>
        <dbReference type="ARBA" id="ARBA00016244"/>
    </source>
</evidence>
<dbReference type="NCBIfam" id="TIGR02492">
    <property type="entry name" value="flgK_ends"/>
    <property type="match status" value="1"/>
</dbReference>
<organism evidence="11 12">
    <name type="scientific">Pseudomonas lijiangensis</name>
    <dbReference type="NCBI Taxonomy" id="2995658"/>
    <lineage>
        <taxon>Bacteria</taxon>
        <taxon>Pseudomonadati</taxon>
        <taxon>Pseudomonadota</taxon>
        <taxon>Gammaproteobacteria</taxon>
        <taxon>Pseudomonadales</taxon>
        <taxon>Pseudomonadaceae</taxon>
        <taxon>Pseudomonas</taxon>
    </lineage>
</organism>
<feature type="domain" description="Flagellar basal-body/hook protein C-terminal" evidence="8">
    <location>
        <begin position="496"/>
        <end position="534"/>
    </location>
</feature>
<keyword evidence="11" id="KW-0282">Flagellum</keyword>
<keyword evidence="5" id="KW-0964">Secreted</keyword>
<feature type="coiled-coil region" evidence="7">
    <location>
        <begin position="146"/>
        <end position="173"/>
    </location>
</feature>
<dbReference type="EMBL" id="CP076668">
    <property type="protein sequence ID" value="QWU83171.1"/>
    <property type="molecule type" value="Genomic_DNA"/>
</dbReference>
<dbReference type="InterPro" id="IPR010930">
    <property type="entry name" value="Flg_bb/hook_C_dom"/>
</dbReference>
<evidence type="ECO:0000259" key="8">
    <source>
        <dbReference type="Pfam" id="PF06429"/>
    </source>
</evidence>
<dbReference type="PANTHER" id="PTHR30033:SF1">
    <property type="entry name" value="FLAGELLAR HOOK-ASSOCIATED PROTEIN 1"/>
    <property type="match status" value="1"/>
</dbReference>
<dbReference type="InterPro" id="IPR053927">
    <property type="entry name" value="FlgK_helical"/>
</dbReference>
<evidence type="ECO:0000256" key="5">
    <source>
        <dbReference type="ARBA" id="ARBA00022525"/>
    </source>
</evidence>
<proteinExistence type="inferred from homology"/>
<dbReference type="InterPro" id="IPR002371">
    <property type="entry name" value="FlgK"/>
</dbReference>
<dbReference type="InterPro" id="IPR049119">
    <property type="entry name" value="FlgK_D2-like"/>
</dbReference>
<dbReference type="Pfam" id="PF22638">
    <property type="entry name" value="FlgK_D1"/>
    <property type="match status" value="1"/>
</dbReference>
<dbReference type="Pfam" id="PF06429">
    <property type="entry name" value="Flg_bbr_C"/>
    <property type="match status" value="1"/>
</dbReference>
<keyword evidence="12" id="KW-1185">Reference proteome</keyword>
<evidence type="ECO:0000259" key="9">
    <source>
        <dbReference type="Pfam" id="PF21158"/>
    </source>
</evidence>
<dbReference type="Pfam" id="PF21158">
    <property type="entry name" value="flgK_1st_1"/>
    <property type="match status" value="1"/>
</dbReference>
<name>A0ABX8HUQ1_9PSED</name>
<evidence type="ECO:0000256" key="7">
    <source>
        <dbReference type="SAM" id="Coils"/>
    </source>
</evidence>
<dbReference type="RefSeq" id="WP_216704477.1">
    <property type="nucleotide sequence ID" value="NZ_CP076668.1"/>
</dbReference>
<evidence type="ECO:0000256" key="3">
    <source>
        <dbReference type="ARBA" id="ARBA00009677"/>
    </source>
</evidence>
<dbReference type="PANTHER" id="PTHR30033">
    <property type="entry name" value="FLAGELLAR HOOK-ASSOCIATED PROTEIN 1"/>
    <property type="match status" value="1"/>
</dbReference>
<feature type="domain" description="Flagellar hook-associated protein FlgK helical" evidence="10">
    <location>
        <begin position="84"/>
        <end position="317"/>
    </location>
</feature>
<evidence type="ECO:0000313" key="12">
    <source>
        <dbReference type="Proteomes" id="UP000683401"/>
    </source>
</evidence>
<accession>A0ABX8HUQ1</accession>
<evidence type="ECO:0000256" key="6">
    <source>
        <dbReference type="ARBA" id="ARBA00023143"/>
    </source>
</evidence>
<gene>
    <name evidence="11" type="primary">flgK</name>
    <name evidence="11" type="ORF">KQP88_24890</name>
</gene>
<reference evidence="12" key="1">
    <citation type="submission" date="2021-06" db="EMBL/GenBank/DDBJ databases">
        <title>Identification of Pseudomonas cichorii causing bacterial leaf black spot of flue-cured tobacco, a new disease in China.</title>
        <authorList>
            <person name="Lu C.-H."/>
        </authorList>
    </citation>
    <scope>NUCLEOTIDE SEQUENCE [LARGE SCALE GENOMIC DNA]</scope>
    <source>
        <strain evidence="12">LJ2</strain>
    </source>
</reference>
<dbReference type="Proteomes" id="UP000683401">
    <property type="component" value="Chromosome"/>
</dbReference>
<sequence length="536" mass="55789">MSIISIGVSGLTAAQIALSTSSNNTTNAYTDGYTLQVATFSESSSGSGVEVSSVDRQYNQFVTTQLNNSISAESALSTYQTEIDQIDSLLADGDASLDTLMQSFFSSIQSLTSDASDTSAREEVIGSAETLASQFNQLGSYLDEMADDVNNQIDDQVTQINDITEQIADLNKKISLSSALGTTSNDLLDQRDLLVSQLSELVDVDVKTQDNGSYSISLSNGLALVSGNQSFDLTTTVSASDSTQTVIGYVDAAGNTTTLDDSTISGGSLGGLLEFRDTTLTETQNQLGLLAVSLTQAFNTLQESGIDLNGDTGTAFFSVDDPSAYGSTDNTGDATLSVTFSDDVSELSATDYTVSYSDTDGYTVTRNDSGASVDSTYDSDTGTLTFAGMSATISGTAADGDSFLVLPTRNAASSFSTLITDGSLIAAGTSTGSSDNTNALAMLDLQTSDIVGGTSTLSQTYSALVSDVGSTATKIAGQLETQTSLTEQLTTLQQSESGVNVDEEAANLILYQQYYQACAKVVEVGTTILDTVLDID</sequence>
<keyword evidence="11" id="KW-0969">Cilium</keyword>
<comment type="subcellular location">
    <subcellularLocation>
        <location evidence="1">Bacterial flagellum</location>
    </subcellularLocation>
    <subcellularLocation>
        <location evidence="2">Secreted</location>
    </subcellularLocation>
</comment>
<evidence type="ECO:0000259" key="10">
    <source>
        <dbReference type="Pfam" id="PF22638"/>
    </source>
</evidence>
<protein>
    <recommendedName>
        <fullName evidence="4">Flagellar hook-associated protein 1</fullName>
    </recommendedName>
</protein>
<keyword evidence="6" id="KW-0975">Bacterial flagellum</keyword>
<keyword evidence="11" id="KW-0966">Cell projection</keyword>
<feature type="domain" description="Flagellar hook-associated protein 1 D2-like" evidence="9">
    <location>
        <begin position="328"/>
        <end position="407"/>
    </location>
</feature>
<comment type="similarity">
    <text evidence="3">Belongs to the flagella basal body rod proteins family.</text>
</comment>
<evidence type="ECO:0000313" key="11">
    <source>
        <dbReference type="EMBL" id="QWU83171.1"/>
    </source>
</evidence>
<evidence type="ECO:0000256" key="1">
    <source>
        <dbReference type="ARBA" id="ARBA00004365"/>
    </source>
</evidence>